<dbReference type="RefSeq" id="WP_369328896.1">
    <property type="nucleotide sequence ID" value="NZ_JAULBC010000002.1"/>
</dbReference>
<evidence type="ECO:0000313" key="3">
    <source>
        <dbReference type="Proteomes" id="UP001560573"/>
    </source>
</evidence>
<evidence type="ECO:0000256" key="1">
    <source>
        <dbReference type="HAMAP-Rule" id="MF_00122"/>
    </source>
</evidence>
<dbReference type="PANTHER" id="PTHR15004:SF0">
    <property type="entry name" value="GLUTAMYL-TRNA(GLN) AMIDOTRANSFERASE SUBUNIT C, MITOCHONDRIAL"/>
    <property type="match status" value="1"/>
</dbReference>
<keyword evidence="1" id="KW-0547">Nucleotide-binding</keyword>
<comment type="caution">
    <text evidence="2">The sequence shown here is derived from an EMBL/GenBank/DDBJ whole genome shotgun (WGS) entry which is preliminary data.</text>
</comment>
<evidence type="ECO:0000313" key="2">
    <source>
        <dbReference type="EMBL" id="MEX6687491.1"/>
    </source>
</evidence>
<comment type="similarity">
    <text evidence="1">Belongs to the GatC family.</text>
</comment>
<organism evidence="2 3">
    <name type="scientific">Danxiaibacter flavus</name>
    <dbReference type="NCBI Taxonomy" id="3049108"/>
    <lineage>
        <taxon>Bacteria</taxon>
        <taxon>Pseudomonadati</taxon>
        <taxon>Bacteroidota</taxon>
        <taxon>Chitinophagia</taxon>
        <taxon>Chitinophagales</taxon>
        <taxon>Chitinophagaceae</taxon>
        <taxon>Danxiaibacter</taxon>
    </lineage>
</organism>
<dbReference type="SUPFAM" id="SSF141000">
    <property type="entry name" value="Glu-tRNAGln amidotransferase C subunit"/>
    <property type="match status" value="1"/>
</dbReference>
<gene>
    <name evidence="1 2" type="primary">gatC</name>
    <name evidence="2" type="ORF">QTN47_08320</name>
</gene>
<comment type="subunit">
    <text evidence="1">Heterotrimer of A, B and C subunits.</text>
</comment>
<keyword evidence="1" id="KW-0067">ATP-binding</keyword>
<dbReference type="Proteomes" id="UP001560573">
    <property type="component" value="Unassembled WGS sequence"/>
</dbReference>
<sequence>MKVTDELIDNLAHLSRLHFSESEKTALKGDFERILNFVEQLSEIDTTGVEPLLHMGDAINVLREDEVKGSVTRQEALLNAPLHDDVFFKVPKVIKNPSA</sequence>
<dbReference type="EMBL" id="JAULBC010000002">
    <property type="protein sequence ID" value="MEX6687491.1"/>
    <property type="molecule type" value="Genomic_DNA"/>
</dbReference>
<protein>
    <recommendedName>
        <fullName evidence="1">Aspartyl/glutamyl-tRNA(Asn/Gln) amidotransferase subunit C</fullName>
        <shortName evidence="1">Asp/Glu-ADT subunit C</shortName>
        <ecNumber evidence="1">6.3.5.-</ecNumber>
    </recommendedName>
</protein>
<comment type="function">
    <text evidence="1">Allows the formation of correctly charged Asn-tRNA(Asn) or Gln-tRNA(Gln) through the transamidation of misacylated Asp-tRNA(Asn) or Glu-tRNA(Gln) in organisms which lack either or both of asparaginyl-tRNA or glutaminyl-tRNA synthetases. The reaction takes place in the presence of glutamine and ATP through an activated phospho-Asp-tRNA(Asn) or phospho-Glu-tRNA(Gln).</text>
</comment>
<dbReference type="NCBIfam" id="TIGR00135">
    <property type="entry name" value="gatC"/>
    <property type="match status" value="1"/>
</dbReference>
<dbReference type="HAMAP" id="MF_00122">
    <property type="entry name" value="GatC"/>
    <property type="match status" value="1"/>
</dbReference>
<comment type="catalytic activity">
    <reaction evidence="1">
        <text>L-glutamyl-tRNA(Gln) + L-glutamine + ATP + H2O = L-glutaminyl-tRNA(Gln) + L-glutamate + ADP + phosphate + H(+)</text>
        <dbReference type="Rhea" id="RHEA:17521"/>
        <dbReference type="Rhea" id="RHEA-COMP:9681"/>
        <dbReference type="Rhea" id="RHEA-COMP:9684"/>
        <dbReference type="ChEBI" id="CHEBI:15377"/>
        <dbReference type="ChEBI" id="CHEBI:15378"/>
        <dbReference type="ChEBI" id="CHEBI:29985"/>
        <dbReference type="ChEBI" id="CHEBI:30616"/>
        <dbReference type="ChEBI" id="CHEBI:43474"/>
        <dbReference type="ChEBI" id="CHEBI:58359"/>
        <dbReference type="ChEBI" id="CHEBI:78520"/>
        <dbReference type="ChEBI" id="CHEBI:78521"/>
        <dbReference type="ChEBI" id="CHEBI:456216"/>
    </reaction>
</comment>
<comment type="catalytic activity">
    <reaction evidence="1">
        <text>L-aspartyl-tRNA(Asn) + L-glutamine + ATP + H2O = L-asparaginyl-tRNA(Asn) + L-glutamate + ADP + phosphate + 2 H(+)</text>
        <dbReference type="Rhea" id="RHEA:14513"/>
        <dbReference type="Rhea" id="RHEA-COMP:9674"/>
        <dbReference type="Rhea" id="RHEA-COMP:9677"/>
        <dbReference type="ChEBI" id="CHEBI:15377"/>
        <dbReference type="ChEBI" id="CHEBI:15378"/>
        <dbReference type="ChEBI" id="CHEBI:29985"/>
        <dbReference type="ChEBI" id="CHEBI:30616"/>
        <dbReference type="ChEBI" id="CHEBI:43474"/>
        <dbReference type="ChEBI" id="CHEBI:58359"/>
        <dbReference type="ChEBI" id="CHEBI:78515"/>
        <dbReference type="ChEBI" id="CHEBI:78516"/>
        <dbReference type="ChEBI" id="CHEBI:456216"/>
    </reaction>
</comment>
<dbReference type="InterPro" id="IPR003837">
    <property type="entry name" value="GatC"/>
</dbReference>
<dbReference type="Gene3D" id="1.10.20.60">
    <property type="entry name" value="Glu-tRNAGln amidotransferase C subunit, N-terminal domain"/>
    <property type="match status" value="1"/>
</dbReference>
<keyword evidence="1" id="KW-0648">Protein biosynthesis</keyword>
<dbReference type="InterPro" id="IPR036113">
    <property type="entry name" value="Asp/Glu-ADT_sf_sub_c"/>
</dbReference>
<reference evidence="2 3" key="1">
    <citation type="submission" date="2023-07" db="EMBL/GenBank/DDBJ databases">
        <authorList>
            <person name="Lian W.-H."/>
        </authorList>
    </citation>
    <scope>NUCLEOTIDE SEQUENCE [LARGE SCALE GENOMIC DNA]</scope>
    <source>
        <strain evidence="2 3">SYSU DXS3180</strain>
    </source>
</reference>
<dbReference type="EC" id="6.3.5.-" evidence="1"/>
<name>A0ABV3ZC98_9BACT</name>
<dbReference type="Pfam" id="PF02686">
    <property type="entry name" value="GatC"/>
    <property type="match status" value="1"/>
</dbReference>
<keyword evidence="3" id="KW-1185">Reference proteome</keyword>
<proteinExistence type="inferred from homology"/>
<accession>A0ABV3ZC98</accession>
<dbReference type="PANTHER" id="PTHR15004">
    <property type="entry name" value="GLUTAMYL-TRNA(GLN) AMIDOTRANSFERASE SUBUNIT C, MITOCHONDRIAL"/>
    <property type="match status" value="1"/>
</dbReference>
<keyword evidence="1" id="KW-0436">Ligase</keyword>